<evidence type="ECO:0000313" key="2">
    <source>
        <dbReference type="EMBL" id="KAK2722717.1"/>
    </source>
</evidence>
<gene>
    <name evidence="2" type="ORF">QYM36_003037</name>
</gene>
<evidence type="ECO:0000313" key="3">
    <source>
        <dbReference type="Proteomes" id="UP001187531"/>
    </source>
</evidence>
<protein>
    <recommendedName>
        <fullName evidence="4">HTH psq-type domain-containing protein</fullName>
    </recommendedName>
</protein>
<feature type="region of interest" description="Disordered" evidence="1">
    <location>
        <begin position="195"/>
        <end position="242"/>
    </location>
</feature>
<evidence type="ECO:0008006" key="4">
    <source>
        <dbReference type="Google" id="ProtNLM"/>
    </source>
</evidence>
<keyword evidence="3" id="KW-1185">Reference proteome</keyword>
<feature type="region of interest" description="Disordered" evidence="1">
    <location>
        <begin position="154"/>
        <end position="183"/>
    </location>
</feature>
<comment type="caution">
    <text evidence="2">The sequence shown here is derived from an EMBL/GenBank/DDBJ whole genome shotgun (WGS) entry which is preliminary data.</text>
</comment>
<proteinExistence type="predicted"/>
<accession>A0AA88IKV3</accession>
<organism evidence="2 3">
    <name type="scientific">Artemia franciscana</name>
    <name type="common">Brine shrimp</name>
    <name type="synonym">Artemia sanfranciscana</name>
    <dbReference type="NCBI Taxonomy" id="6661"/>
    <lineage>
        <taxon>Eukaryota</taxon>
        <taxon>Metazoa</taxon>
        <taxon>Ecdysozoa</taxon>
        <taxon>Arthropoda</taxon>
        <taxon>Crustacea</taxon>
        <taxon>Branchiopoda</taxon>
        <taxon>Anostraca</taxon>
        <taxon>Artemiidae</taxon>
        <taxon>Artemia</taxon>
    </lineage>
</organism>
<dbReference type="EMBL" id="JAVRJZ010000005">
    <property type="protein sequence ID" value="KAK2722717.1"/>
    <property type="molecule type" value="Genomic_DNA"/>
</dbReference>
<dbReference type="Proteomes" id="UP001187531">
    <property type="component" value="Unassembled WGS sequence"/>
</dbReference>
<sequence>MRTYKRKTENGTIPPEVIRQGVQKILEGGKFATVAREMHIPRSTLKRYTQKFLTKGGTSTNDVSEVPLENFIPRYKTRKIFTAEEEKSLENYLIRASQLHHGLSTRGKQKQLERTGSGPFYAATQHFLYDLQKRQSQSEPSSADLQALVGSTSAALRPEVVRPYPKTPPKKGDTIKRKKGRSQVLTDTPVKNALIEELSAKKKRKGETEEKKTSKSSKNTAKEMPRKALFVEADNSSSDSENEMVFDYDSDLDVDMDDCTTEKDEVSVGYFILVEFLGKRVKKYFAGEVKEDTSEGYVVNFLRRKSPSWKFVFPEVADESLVPQSDIVMKLPVPRISGGTERAAKALVFDVNLSEYSVE</sequence>
<dbReference type="AlphaFoldDB" id="A0AA88IKV3"/>
<reference evidence="2" key="1">
    <citation type="submission" date="2023-07" db="EMBL/GenBank/DDBJ databases">
        <title>Chromosome-level genome assembly of Artemia franciscana.</title>
        <authorList>
            <person name="Jo E."/>
        </authorList>
    </citation>
    <scope>NUCLEOTIDE SEQUENCE</scope>
    <source>
        <tissue evidence="2">Whole body</tissue>
    </source>
</reference>
<name>A0AA88IKV3_ARTSF</name>
<evidence type="ECO:0000256" key="1">
    <source>
        <dbReference type="SAM" id="MobiDB-lite"/>
    </source>
</evidence>